<dbReference type="PROSITE" id="PS01046">
    <property type="entry name" value="LON_SER"/>
    <property type="match status" value="1"/>
</dbReference>
<dbReference type="EMBL" id="VNIA01000002">
    <property type="protein sequence ID" value="TYP98806.1"/>
    <property type="molecule type" value="Genomic_DNA"/>
</dbReference>
<evidence type="ECO:0000256" key="8">
    <source>
        <dbReference type="ARBA" id="ARBA00023016"/>
    </source>
</evidence>
<comment type="subcellular location">
    <subcellularLocation>
        <location evidence="1 10 11">Cytoplasm</location>
    </subcellularLocation>
</comment>
<evidence type="ECO:0000256" key="15">
    <source>
        <dbReference type="RuleBase" id="RU000591"/>
    </source>
</evidence>
<dbReference type="Pfam" id="PF22667">
    <property type="entry name" value="Lon_lid"/>
    <property type="match status" value="1"/>
</dbReference>
<organism evidence="19 20">
    <name type="scientific">Tenacibaculum adriaticum</name>
    <dbReference type="NCBI Taxonomy" id="413713"/>
    <lineage>
        <taxon>Bacteria</taxon>
        <taxon>Pseudomonadati</taxon>
        <taxon>Bacteroidota</taxon>
        <taxon>Flavobacteriia</taxon>
        <taxon>Flavobacteriales</taxon>
        <taxon>Flavobacteriaceae</taxon>
        <taxon>Tenacibaculum</taxon>
    </lineage>
</organism>
<reference evidence="19 20" key="1">
    <citation type="submission" date="2019-07" db="EMBL/GenBank/DDBJ databases">
        <title>Genomic Encyclopedia of Type Strains, Phase IV (KMG-IV): sequencing the most valuable type-strain genomes for metagenomic binning, comparative biology and taxonomic classification.</title>
        <authorList>
            <person name="Goeker M."/>
        </authorList>
    </citation>
    <scope>NUCLEOTIDE SEQUENCE [LARGE SCALE GENOMIC DNA]</scope>
    <source>
        <strain evidence="19 20">DSM 18961</strain>
    </source>
</reference>
<dbReference type="InterPro" id="IPR003111">
    <property type="entry name" value="Lon_prtase_N"/>
</dbReference>
<dbReference type="SUPFAM" id="SSF88697">
    <property type="entry name" value="PUA domain-like"/>
    <property type="match status" value="1"/>
</dbReference>
<dbReference type="PIRSF" id="PIRSF001174">
    <property type="entry name" value="Lon_proteas"/>
    <property type="match status" value="1"/>
</dbReference>
<feature type="active site" evidence="10 12">
    <location>
        <position position="720"/>
    </location>
</feature>
<dbReference type="PROSITE" id="PS51787">
    <property type="entry name" value="LON_N"/>
    <property type="match status" value="1"/>
</dbReference>
<dbReference type="EC" id="3.4.21.53" evidence="10 11"/>
<name>A0A5S5DUU5_9FLAO</name>
<evidence type="ECO:0000256" key="4">
    <source>
        <dbReference type="ARBA" id="ARBA00022741"/>
    </source>
</evidence>
<sequence>MTDIQIMSKSKIIHLDNLSLQDMLNEDSELIPLLTPEDEEIINNEDVPEVLPILPLRNTVLFPGVVIPITAGRDKSIQLIKDANKGNKILGVVSQKNGDVEDPTIDDIHTTGVVAQILRVLKMPDGNTTVIIQGKKRFEIEEVIQEEPYLKAKVREAIEDREIEDKKEFDAIIDSIKELALEIIKENPMLPSEASFAIKNIKSNPFLVNFISSNMDLSVAQKQVILEKDSLKERALLTLKNLNKELQKLQLRNAIQSKTRSDLDQQQKEYYLHQQLKTIQEELGGVSHDQELEEMRAKAKDKKWTQEVADTFEKEINRLKRMNPQMAEYGVQRNYLELMLELPWGEYSEDKFDLKKAQKILDRDHFGLEKVKERIVEHLAVLKLRGDMKSPIICLYGPPGVGKTSLGKSVAEALGRKYVRMSLGGLRDEAEIRGHRKTYIGAMPGRVIQNIKKAGTSNPVFVLDEIDKLSQSNQGDPSSAMLEVLDPEQNTEFYDNYLEVGFDLSKVLFIATANNLGQIPWALRDRMEIINVTGYTIEEKTEIAKKYLFPKQLKEHGLTTDHLKIGKKEIEKIVEGYTRESGVRGLEKQVAKVVRHAAKSIAMEEEYNVNITKEDIETILGPARLERDKYESNDVAGVVTGLAWTSVGGDILFIESILSKGKGSLNITGNLGKVMKESATIAMEYIKANAEEFGINPEVFDKYNVHIHVPEGATPKDGPSAGITMLTSLVSLFSQRKVKNKLAMTGEITLRGKVLPVGGIKEKILAAKRADIKEIILCADNKRDIDEIKENYLKGLKFHYVTEMSEVIDIALTKQKVKNAKKLV</sequence>
<gene>
    <name evidence="10" type="primary">lon</name>
    <name evidence="19" type="ORF">C7447_102121</name>
</gene>
<dbReference type="Pfam" id="PF05362">
    <property type="entry name" value="Lon_C"/>
    <property type="match status" value="1"/>
</dbReference>
<evidence type="ECO:0000256" key="13">
    <source>
        <dbReference type="PIRSR" id="PIRSR001174-2"/>
    </source>
</evidence>
<keyword evidence="8 10" id="KW-0346">Stress response</keyword>
<dbReference type="InterPro" id="IPR004815">
    <property type="entry name" value="Lon_bac/euk-typ"/>
</dbReference>
<evidence type="ECO:0000256" key="10">
    <source>
        <dbReference type="HAMAP-Rule" id="MF_01973"/>
    </source>
</evidence>
<proteinExistence type="evidence at transcript level"/>
<evidence type="ECO:0000259" key="18">
    <source>
        <dbReference type="PROSITE" id="PS51787"/>
    </source>
</evidence>
<dbReference type="Pfam" id="PF00004">
    <property type="entry name" value="AAA"/>
    <property type="match status" value="1"/>
</dbReference>
<comment type="induction">
    <text evidence="10">By heat shock.</text>
</comment>
<dbReference type="Gene3D" id="1.20.5.5270">
    <property type="match status" value="1"/>
</dbReference>
<evidence type="ECO:0000256" key="14">
    <source>
        <dbReference type="PROSITE-ProRule" id="PRU01122"/>
    </source>
</evidence>
<comment type="subunit">
    <text evidence="10 11">Homohexamer. Organized in a ring with a central cavity.</text>
</comment>
<evidence type="ECO:0000256" key="16">
    <source>
        <dbReference type="SAM" id="Coils"/>
    </source>
</evidence>
<dbReference type="SUPFAM" id="SSF52540">
    <property type="entry name" value="P-loop containing nucleoside triphosphate hydrolases"/>
    <property type="match status" value="1"/>
</dbReference>
<dbReference type="InterPro" id="IPR027417">
    <property type="entry name" value="P-loop_NTPase"/>
</dbReference>
<dbReference type="AlphaFoldDB" id="A0A5S5DUU5"/>
<dbReference type="GO" id="GO:0016887">
    <property type="term" value="F:ATP hydrolysis activity"/>
    <property type="evidence" value="ECO:0007669"/>
    <property type="project" value="UniProtKB-UniRule"/>
</dbReference>
<dbReference type="FunFam" id="3.40.50.300:FF:000021">
    <property type="entry name" value="Lon protease homolog"/>
    <property type="match status" value="1"/>
</dbReference>
<dbReference type="GO" id="GO:0034605">
    <property type="term" value="P:cellular response to heat"/>
    <property type="evidence" value="ECO:0007669"/>
    <property type="project" value="UniProtKB-UniRule"/>
</dbReference>
<dbReference type="PROSITE" id="PS51786">
    <property type="entry name" value="LON_PROTEOLYTIC"/>
    <property type="match status" value="1"/>
</dbReference>
<dbReference type="GO" id="GO:0005524">
    <property type="term" value="F:ATP binding"/>
    <property type="evidence" value="ECO:0007669"/>
    <property type="project" value="UniProtKB-UniRule"/>
</dbReference>
<feature type="domain" description="Lon N-terminal" evidence="18">
    <location>
        <begin position="51"/>
        <end position="246"/>
    </location>
</feature>
<keyword evidence="4 10" id="KW-0547">Nucleotide-binding</keyword>
<dbReference type="Gene3D" id="1.20.58.1480">
    <property type="match status" value="1"/>
</dbReference>
<comment type="caution">
    <text evidence="19">The sequence shown here is derived from an EMBL/GenBank/DDBJ whole genome shotgun (WGS) entry which is preliminary data.</text>
</comment>
<evidence type="ECO:0000256" key="2">
    <source>
        <dbReference type="ARBA" id="ARBA00022490"/>
    </source>
</evidence>
<dbReference type="GO" id="GO:0043565">
    <property type="term" value="F:sequence-specific DNA binding"/>
    <property type="evidence" value="ECO:0007669"/>
    <property type="project" value="UniProtKB-UniRule"/>
</dbReference>
<dbReference type="CDD" id="cd19500">
    <property type="entry name" value="RecA-like_Lon"/>
    <property type="match status" value="1"/>
</dbReference>
<evidence type="ECO:0000256" key="5">
    <source>
        <dbReference type="ARBA" id="ARBA00022801"/>
    </source>
</evidence>
<comment type="function">
    <text evidence="10">ATP-dependent serine protease that mediates the selective degradation of mutant and abnormal proteins as well as certain short-lived regulatory proteins. Required for cellular homeostasis and for survival from DNA damage and developmental changes induced by stress. Degrades polypeptides processively to yield small peptide fragments that are 5 to 10 amino acids long. Binds to DNA in a double-stranded, site-specific manner.</text>
</comment>
<dbReference type="InterPro" id="IPR003593">
    <property type="entry name" value="AAA+_ATPase"/>
</dbReference>
<dbReference type="InterPro" id="IPR046336">
    <property type="entry name" value="Lon_prtase_N_sf"/>
</dbReference>
<evidence type="ECO:0000256" key="3">
    <source>
        <dbReference type="ARBA" id="ARBA00022670"/>
    </source>
</evidence>
<keyword evidence="16" id="KW-0175">Coiled coil</keyword>
<evidence type="ECO:0000256" key="11">
    <source>
        <dbReference type="PIRNR" id="PIRNR001174"/>
    </source>
</evidence>
<dbReference type="Gene3D" id="3.40.50.300">
    <property type="entry name" value="P-loop containing nucleotide triphosphate hydrolases"/>
    <property type="match status" value="1"/>
</dbReference>
<protein>
    <recommendedName>
        <fullName evidence="10 11">Lon protease</fullName>
        <ecNumber evidence="10 11">3.4.21.53</ecNumber>
    </recommendedName>
    <alternativeName>
        <fullName evidence="10">ATP-dependent protease La</fullName>
    </alternativeName>
</protein>
<dbReference type="GO" id="GO:0005737">
    <property type="term" value="C:cytoplasm"/>
    <property type="evidence" value="ECO:0007669"/>
    <property type="project" value="UniProtKB-SubCell"/>
</dbReference>
<evidence type="ECO:0000256" key="6">
    <source>
        <dbReference type="ARBA" id="ARBA00022825"/>
    </source>
</evidence>
<dbReference type="InterPro" id="IPR003959">
    <property type="entry name" value="ATPase_AAA_core"/>
</dbReference>
<comment type="similarity">
    <text evidence="10 11 14 15">Belongs to the peptidase S16 family.</text>
</comment>
<feature type="coiled-coil region" evidence="16">
    <location>
        <begin position="232"/>
        <end position="259"/>
    </location>
</feature>
<dbReference type="PRINTS" id="PR00830">
    <property type="entry name" value="ENDOLAPTASE"/>
</dbReference>
<dbReference type="InterPro" id="IPR015947">
    <property type="entry name" value="PUA-like_sf"/>
</dbReference>
<evidence type="ECO:0000313" key="20">
    <source>
        <dbReference type="Proteomes" id="UP000323136"/>
    </source>
</evidence>
<dbReference type="Gene3D" id="1.10.8.60">
    <property type="match status" value="1"/>
</dbReference>
<dbReference type="InterPro" id="IPR008268">
    <property type="entry name" value="Peptidase_S16_AS"/>
</dbReference>
<dbReference type="SUPFAM" id="SSF54211">
    <property type="entry name" value="Ribosomal protein S5 domain 2-like"/>
    <property type="match status" value="1"/>
</dbReference>
<dbReference type="InterPro" id="IPR020568">
    <property type="entry name" value="Ribosomal_Su5_D2-typ_SF"/>
</dbReference>
<dbReference type="HAMAP" id="MF_01973">
    <property type="entry name" value="lon_bact"/>
    <property type="match status" value="1"/>
</dbReference>
<evidence type="ECO:0000259" key="17">
    <source>
        <dbReference type="PROSITE" id="PS51786"/>
    </source>
</evidence>
<dbReference type="GO" id="GO:0004176">
    <property type="term" value="F:ATP-dependent peptidase activity"/>
    <property type="evidence" value="ECO:0007669"/>
    <property type="project" value="UniProtKB-UniRule"/>
</dbReference>
<keyword evidence="3 10" id="KW-0645">Protease</keyword>
<evidence type="ECO:0000313" key="19">
    <source>
        <dbReference type="EMBL" id="TYP98806.1"/>
    </source>
</evidence>
<comment type="catalytic activity">
    <reaction evidence="9 10 11 14">
        <text>Hydrolysis of proteins in presence of ATP.</text>
        <dbReference type="EC" id="3.4.21.53"/>
    </reaction>
</comment>
<feature type="active site" evidence="10 12">
    <location>
        <position position="763"/>
    </location>
</feature>
<keyword evidence="20" id="KW-1185">Reference proteome</keyword>
<feature type="domain" description="Lon proteolytic" evidence="17">
    <location>
        <begin position="633"/>
        <end position="814"/>
    </location>
</feature>
<dbReference type="Pfam" id="PF02190">
    <property type="entry name" value="LON_substr_bdg"/>
    <property type="match status" value="1"/>
</dbReference>
<dbReference type="InterPro" id="IPR027065">
    <property type="entry name" value="Lon_Prtase"/>
</dbReference>
<keyword evidence="2 10" id="KW-0963">Cytoplasm</keyword>
<dbReference type="InterPro" id="IPR054594">
    <property type="entry name" value="Lon_lid"/>
</dbReference>
<dbReference type="NCBIfam" id="TIGR00763">
    <property type="entry name" value="lon"/>
    <property type="match status" value="1"/>
</dbReference>
<keyword evidence="6 10" id="KW-0720">Serine protease</keyword>
<dbReference type="GO" id="GO:0004252">
    <property type="term" value="F:serine-type endopeptidase activity"/>
    <property type="evidence" value="ECO:0007669"/>
    <property type="project" value="UniProtKB-UniRule"/>
</dbReference>
<feature type="binding site" evidence="10 13">
    <location>
        <begin position="397"/>
        <end position="404"/>
    </location>
    <ligand>
        <name>ATP</name>
        <dbReference type="ChEBI" id="CHEBI:30616"/>
    </ligand>
</feature>
<evidence type="ECO:0000256" key="9">
    <source>
        <dbReference type="ARBA" id="ARBA00050665"/>
    </source>
</evidence>
<keyword evidence="7 10" id="KW-0067">ATP-binding</keyword>
<evidence type="ECO:0000256" key="1">
    <source>
        <dbReference type="ARBA" id="ARBA00004496"/>
    </source>
</evidence>
<dbReference type="SMART" id="SM00464">
    <property type="entry name" value="LON"/>
    <property type="match status" value="1"/>
</dbReference>
<keyword evidence="5 10" id="KW-0378">Hydrolase</keyword>
<evidence type="ECO:0000256" key="12">
    <source>
        <dbReference type="PIRSR" id="PIRSR001174-1"/>
    </source>
</evidence>
<dbReference type="Gene3D" id="3.30.230.10">
    <property type="match status" value="1"/>
</dbReference>
<dbReference type="GO" id="GO:0006515">
    <property type="term" value="P:protein quality control for misfolded or incompletely synthesized proteins"/>
    <property type="evidence" value="ECO:0007669"/>
    <property type="project" value="UniProtKB-UniRule"/>
</dbReference>
<dbReference type="Gene3D" id="2.30.130.40">
    <property type="entry name" value="LON domain-like"/>
    <property type="match status" value="1"/>
</dbReference>
<dbReference type="Proteomes" id="UP000323136">
    <property type="component" value="Unassembled WGS sequence"/>
</dbReference>
<accession>A0A5S5DUU5</accession>
<dbReference type="InterPro" id="IPR008269">
    <property type="entry name" value="Lon_proteolytic"/>
</dbReference>
<dbReference type="PANTHER" id="PTHR10046">
    <property type="entry name" value="ATP DEPENDENT LON PROTEASE FAMILY MEMBER"/>
    <property type="match status" value="1"/>
</dbReference>
<evidence type="ECO:0000256" key="7">
    <source>
        <dbReference type="ARBA" id="ARBA00022840"/>
    </source>
</evidence>
<dbReference type="SMART" id="SM00382">
    <property type="entry name" value="AAA"/>
    <property type="match status" value="1"/>
</dbReference>
<dbReference type="InterPro" id="IPR014721">
    <property type="entry name" value="Ribsml_uS5_D2-typ_fold_subgr"/>
</dbReference>
<dbReference type="InterPro" id="IPR027543">
    <property type="entry name" value="Lon_bac"/>
</dbReference>
<dbReference type="OrthoDB" id="9803599at2"/>